<name>A0A4R6RVQ2_LABRH</name>
<keyword evidence="2 5" id="KW-0436">Ligase</keyword>
<evidence type="ECO:0000259" key="4">
    <source>
        <dbReference type="Pfam" id="PF13193"/>
    </source>
</evidence>
<evidence type="ECO:0000313" key="5">
    <source>
        <dbReference type="EMBL" id="TDP91013.1"/>
    </source>
</evidence>
<feature type="domain" description="AMP-dependent synthetase/ligase" evidence="3">
    <location>
        <begin position="28"/>
        <end position="402"/>
    </location>
</feature>
<dbReference type="Proteomes" id="UP000295444">
    <property type="component" value="Unassembled WGS sequence"/>
</dbReference>
<protein>
    <submittedName>
        <fullName evidence="5">Acyl-CoA synthetase (AMP-forming)/AMP-acid ligase II</fullName>
    </submittedName>
</protein>
<evidence type="ECO:0000259" key="3">
    <source>
        <dbReference type="Pfam" id="PF00501"/>
    </source>
</evidence>
<dbReference type="InterPro" id="IPR000873">
    <property type="entry name" value="AMP-dep_synth/lig_dom"/>
</dbReference>
<dbReference type="RefSeq" id="WP_243754469.1">
    <property type="nucleotide sequence ID" value="NZ_SNXZ01000009.1"/>
</dbReference>
<dbReference type="PANTHER" id="PTHR43201:SF5">
    <property type="entry name" value="MEDIUM-CHAIN ACYL-COA LIGASE ACSF2, MITOCHONDRIAL"/>
    <property type="match status" value="1"/>
</dbReference>
<dbReference type="Gene3D" id="3.30.300.30">
    <property type="match status" value="1"/>
</dbReference>
<comment type="similarity">
    <text evidence="1">Belongs to the ATP-dependent AMP-binding enzyme family.</text>
</comment>
<dbReference type="GO" id="GO:0006631">
    <property type="term" value="P:fatty acid metabolic process"/>
    <property type="evidence" value="ECO:0007669"/>
    <property type="project" value="TreeGrafter"/>
</dbReference>
<dbReference type="GO" id="GO:0031956">
    <property type="term" value="F:medium-chain fatty acid-CoA ligase activity"/>
    <property type="evidence" value="ECO:0007669"/>
    <property type="project" value="TreeGrafter"/>
</dbReference>
<evidence type="ECO:0000313" key="6">
    <source>
        <dbReference type="Proteomes" id="UP000295444"/>
    </source>
</evidence>
<dbReference type="EMBL" id="SNXZ01000009">
    <property type="protein sequence ID" value="TDP91013.1"/>
    <property type="molecule type" value="Genomic_DNA"/>
</dbReference>
<accession>A0A4R6RVQ2</accession>
<dbReference type="SUPFAM" id="SSF56801">
    <property type="entry name" value="Acetyl-CoA synthetase-like"/>
    <property type="match status" value="1"/>
</dbReference>
<comment type="caution">
    <text evidence="5">The sequence shown here is derived from an EMBL/GenBank/DDBJ whole genome shotgun (WGS) entry which is preliminary data.</text>
</comment>
<dbReference type="Pfam" id="PF13193">
    <property type="entry name" value="AMP-binding_C"/>
    <property type="match status" value="1"/>
</dbReference>
<dbReference type="InterPro" id="IPR025110">
    <property type="entry name" value="AMP-bd_C"/>
</dbReference>
<dbReference type="InterPro" id="IPR042099">
    <property type="entry name" value="ANL_N_sf"/>
</dbReference>
<dbReference type="PANTHER" id="PTHR43201">
    <property type="entry name" value="ACYL-COA SYNTHETASE"/>
    <property type="match status" value="1"/>
</dbReference>
<organism evidence="5 6">
    <name type="scientific">Labedaea rhizosphaerae</name>
    <dbReference type="NCBI Taxonomy" id="598644"/>
    <lineage>
        <taxon>Bacteria</taxon>
        <taxon>Bacillati</taxon>
        <taxon>Actinomycetota</taxon>
        <taxon>Actinomycetes</taxon>
        <taxon>Pseudonocardiales</taxon>
        <taxon>Pseudonocardiaceae</taxon>
        <taxon>Labedaea</taxon>
    </lineage>
</organism>
<evidence type="ECO:0000256" key="2">
    <source>
        <dbReference type="ARBA" id="ARBA00022598"/>
    </source>
</evidence>
<dbReference type="Pfam" id="PF00501">
    <property type="entry name" value="AMP-binding"/>
    <property type="match status" value="1"/>
</dbReference>
<gene>
    <name evidence="5" type="ORF">EV186_1095</name>
</gene>
<dbReference type="Gene3D" id="3.40.50.12780">
    <property type="entry name" value="N-terminal domain of ligase-like"/>
    <property type="match status" value="1"/>
</dbReference>
<dbReference type="InterPro" id="IPR020845">
    <property type="entry name" value="AMP-binding_CS"/>
</dbReference>
<feature type="domain" description="AMP-binding enzyme C-terminal" evidence="4">
    <location>
        <begin position="455"/>
        <end position="531"/>
    </location>
</feature>
<dbReference type="AlphaFoldDB" id="A0A4R6RVQ2"/>
<dbReference type="InterPro" id="IPR045851">
    <property type="entry name" value="AMP-bd_C_sf"/>
</dbReference>
<reference evidence="5 6" key="1">
    <citation type="submission" date="2019-03" db="EMBL/GenBank/DDBJ databases">
        <title>Genomic Encyclopedia of Type Strains, Phase IV (KMG-IV): sequencing the most valuable type-strain genomes for metagenomic binning, comparative biology and taxonomic classification.</title>
        <authorList>
            <person name="Goeker M."/>
        </authorList>
    </citation>
    <scope>NUCLEOTIDE SEQUENCE [LARGE SCALE GENOMIC DNA]</scope>
    <source>
        <strain evidence="5 6">DSM 45361</strain>
    </source>
</reference>
<sequence>MTGLHPPERVADYTARGWWTPDTMDDLFRARVAERADALAVVDPANKLDLVGTEPLRLTWTELAAEVDRLATGLVRRGLGAGDVLAVQLPNTVELVAVYFAAWRLGVVVCPLPVQFRAYEQRGLTASAGAVGFVTTRRIGKRAHAVEAAEVLDIPVWTVDDRPDTGEGVRSHPVDPNDPVTLCWTSGTEGAPKGVPRCAYDWLAIGRGTAGSAQVSRGDVLLNPFPMVNMAGISGVFLPWLLTGAVLVQHHPFDLPTFLRQVMTERITYTVAPPALLSLLLAKPEILSDVDISSLRLIGSGAAPLPPDMVRGWQETHGIGVVNFFGSNEGTALVTSPVDVPDPVQRASYFPRYGVPGFTWTSPVADSTSLRLVDLRSGADITEPGVPGELRLKGPTVFAGYHGEPGKVPDPFDDKGYLRTGDVFEIAGQAGEFLRYVDRANDIVNRGGMNISAAELEGMLGAMPSIADVAVIGYPDPILTERVCAVVVPEAFATLTLDMVVAYLREAGVASFKLPERLEVVAELPRNPTGKVAKRELRARFA</sequence>
<evidence type="ECO:0000256" key="1">
    <source>
        <dbReference type="ARBA" id="ARBA00006432"/>
    </source>
</evidence>
<keyword evidence="6" id="KW-1185">Reference proteome</keyword>
<proteinExistence type="inferred from homology"/>
<dbReference type="PROSITE" id="PS00455">
    <property type="entry name" value="AMP_BINDING"/>
    <property type="match status" value="1"/>
</dbReference>